<reference evidence="2 3" key="1">
    <citation type="submission" date="2017-02" db="EMBL/GenBank/DDBJ databases">
        <title>The complete genomic sequence of a novel cold adapted crude oil-degrading bacterium Planococcus qaidamina Y42.</title>
        <authorList>
            <person name="Yang R."/>
        </authorList>
    </citation>
    <scope>NUCLEOTIDE SEQUENCE [LARGE SCALE GENOMIC DNA]</scope>
    <source>
        <strain evidence="2 3">Y42</strain>
    </source>
</reference>
<dbReference type="Pfam" id="PF04230">
    <property type="entry name" value="PS_pyruv_trans"/>
    <property type="match status" value="1"/>
</dbReference>
<evidence type="ECO:0000313" key="2">
    <source>
        <dbReference type="EMBL" id="AQQ53379.1"/>
    </source>
</evidence>
<evidence type="ECO:0000313" key="3">
    <source>
        <dbReference type="Proteomes" id="UP000188184"/>
    </source>
</evidence>
<name>A0A1Q2KYV5_9BACL</name>
<feature type="domain" description="Polysaccharide pyruvyl transferase" evidence="1">
    <location>
        <begin position="27"/>
        <end position="297"/>
    </location>
</feature>
<dbReference type="AlphaFoldDB" id="A0A1Q2KYV5"/>
<protein>
    <recommendedName>
        <fullName evidence="1">Polysaccharide pyruvyl transferase domain-containing protein</fullName>
    </recommendedName>
</protein>
<dbReference type="Proteomes" id="UP000188184">
    <property type="component" value="Chromosome"/>
</dbReference>
<dbReference type="PANTHER" id="PTHR36836">
    <property type="entry name" value="COLANIC ACID BIOSYNTHESIS PROTEIN WCAK"/>
    <property type="match status" value="1"/>
</dbReference>
<accession>A0A1Q2KYV5</accession>
<dbReference type="InterPro" id="IPR007345">
    <property type="entry name" value="Polysacch_pyruvyl_Trfase"/>
</dbReference>
<sequence length="379" mass="42338">MNNRNLSIPKQNNVENILYLGWLGNGNVGDDLLFELFKEMFLSRHQPEQENTVPNIDTFPPVPGYRADVSRYGLVVLGGGSLIDSSFWLLNVCAEAIEHGIPVVSWGTGADGIPRDASMDNVRLPAEQANAFKEIYEQLDYLSVRGPYTKNMVLNTGLVNAIHEIGDPALIYAPELFGDKLEKKADRNIILVNWGTSNNNIFGKNEAAVEAEMVAAIRSLTAKGYDVLCYPIWTEDIKHVKQLAEKIDDPRCHAISEVYEPQLLQKLISEAYLTINFKLHANIMSASGDRPFVSLAYRGKCLDFAATVDCSEFALPTDQVTADQILQAVEDIEHNYDSVVARFQSAKETYYPRVVESILQISETLNRHTVKNKTNPQQS</sequence>
<keyword evidence="3" id="KW-1185">Reference proteome</keyword>
<proteinExistence type="predicted"/>
<evidence type="ECO:0000259" key="1">
    <source>
        <dbReference type="Pfam" id="PF04230"/>
    </source>
</evidence>
<dbReference type="PANTHER" id="PTHR36836:SF1">
    <property type="entry name" value="COLANIC ACID BIOSYNTHESIS PROTEIN WCAK"/>
    <property type="match status" value="1"/>
</dbReference>
<dbReference type="KEGG" id="pmar:B0X71_10025"/>
<dbReference type="EMBL" id="CP019640">
    <property type="protein sequence ID" value="AQQ53379.1"/>
    <property type="molecule type" value="Genomic_DNA"/>
</dbReference>
<gene>
    <name evidence="2" type="ORF">B0X71_10025</name>
</gene>
<dbReference type="RefSeq" id="WP_198038567.1">
    <property type="nucleotide sequence ID" value="NZ_CP019640.1"/>
</dbReference>
<organism evidence="2 3">
    <name type="scientific">Planococcus lenghuensis</name>
    <dbReference type="NCBI Taxonomy" id="2213202"/>
    <lineage>
        <taxon>Bacteria</taxon>
        <taxon>Bacillati</taxon>
        <taxon>Bacillota</taxon>
        <taxon>Bacilli</taxon>
        <taxon>Bacillales</taxon>
        <taxon>Caryophanaceae</taxon>
        <taxon>Planococcus</taxon>
    </lineage>
</organism>